<sequence>MKMGLVAIKNETFLLFFVQSYRKEFLYYFNNTILLFFE</sequence>
<organism evidence="1">
    <name type="scientific">marine metagenome</name>
    <dbReference type="NCBI Taxonomy" id="408172"/>
    <lineage>
        <taxon>unclassified sequences</taxon>
        <taxon>metagenomes</taxon>
        <taxon>ecological metagenomes</taxon>
    </lineage>
</organism>
<name>A0A382PBV8_9ZZZZ</name>
<proteinExistence type="predicted"/>
<evidence type="ECO:0000313" key="1">
    <source>
        <dbReference type="EMBL" id="SVC70337.1"/>
    </source>
</evidence>
<gene>
    <name evidence="1" type="ORF">METZ01_LOCUS323191</name>
</gene>
<dbReference type="AlphaFoldDB" id="A0A382PBV8"/>
<accession>A0A382PBV8</accession>
<dbReference type="EMBL" id="UINC01105996">
    <property type="protein sequence ID" value="SVC70337.1"/>
    <property type="molecule type" value="Genomic_DNA"/>
</dbReference>
<reference evidence="1" key="1">
    <citation type="submission" date="2018-05" db="EMBL/GenBank/DDBJ databases">
        <authorList>
            <person name="Lanie J.A."/>
            <person name="Ng W.-L."/>
            <person name="Kazmierczak K.M."/>
            <person name="Andrzejewski T.M."/>
            <person name="Davidsen T.M."/>
            <person name="Wayne K.J."/>
            <person name="Tettelin H."/>
            <person name="Glass J.I."/>
            <person name="Rusch D."/>
            <person name="Podicherti R."/>
            <person name="Tsui H.-C.T."/>
            <person name="Winkler M.E."/>
        </authorList>
    </citation>
    <scope>NUCLEOTIDE SEQUENCE</scope>
</reference>
<protein>
    <submittedName>
        <fullName evidence="1">Uncharacterized protein</fullName>
    </submittedName>
</protein>
<feature type="non-terminal residue" evidence="1">
    <location>
        <position position="38"/>
    </location>
</feature>